<dbReference type="Gene3D" id="1.10.510.10">
    <property type="entry name" value="Transferase(Phosphotransferase) domain 1"/>
    <property type="match status" value="1"/>
</dbReference>
<dbReference type="Pfam" id="PF00069">
    <property type="entry name" value="Pkinase"/>
    <property type="match status" value="1"/>
</dbReference>
<dbReference type="InterPro" id="IPR027417">
    <property type="entry name" value="P-loop_NTPase"/>
</dbReference>
<dbReference type="GO" id="GO:0005524">
    <property type="term" value="F:ATP binding"/>
    <property type="evidence" value="ECO:0007669"/>
    <property type="project" value="InterPro"/>
</dbReference>
<dbReference type="InterPro" id="IPR036097">
    <property type="entry name" value="HisK_dim/P_sf"/>
</dbReference>
<evidence type="ECO:0000256" key="3">
    <source>
        <dbReference type="ARBA" id="ARBA00022553"/>
    </source>
</evidence>
<comment type="catalytic activity">
    <reaction evidence="1">
        <text>ATP + protein L-histidine = ADP + protein N-phospho-L-histidine.</text>
        <dbReference type="EC" id="2.7.13.3"/>
    </reaction>
</comment>
<feature type="domain" description="Histidine kinase" evidence="7">
    <location>
        <begin position="1535"/>
        <end position="1781"/>
    </location>
</feature>
<dbReference type="CDD" id="cd14014">
    <property type="entry name" value="STKc_PknB_like"/>
    <property type="match status" value="1"/>
</dbReference>
<feature type="domain" description="Protein kinase" evidence="6">
    <location>
        <begin position="7"/>
        <end position="268"/>
    </location>
</feature>
<name>A0A8A4TY12_SULCO</name>
<dbReference type="PANTHER" id="PTHR43642">
    <property type="entry name" value="HYBRID SIGNAL TRANSDUCTION HISTIDINE KINASE G"/>
    <property type="match status" value="1"/>
</dbReference>
<accession>A0A8A4TY12</accession>
<evidence type="ECO:0000256" key="2">
    <source>
        <dbReference type="ARBA" id="ARBA00012438"/>
    </source>
</evidence>
<feature type="compositionally biased region" description="Basic and acidic residues" evidence="5">
    <location>
        <begin position="1788"/>
        <end position="1803"/>
    </location>
</feature>
<dbReference type="PROSITE" id="PS50011">
    <property type="entry name" value="PROTEIN_KINASE_DOM"/>
    <property type="match status" value="1"/>
</dbReference>
<dbReference type="InterPro" id="IPR036890">
    <property type="entry name" value="HATPase_C_sf"/>
</dbReference>
<keyword evidence="4" id="KW-0175">Coiled coil</keyword>
<dbReference type="Pfam" id="PF00512">
    <property type="entry name" value="HisKA"/>
    <property type="match status" value="1"/>
</dbReference>
<dbReference type="InterPro" id="IPR011009">
    <property type="entry name" value="Kinase-like_dom_sf"/>
</dbReference>
<proteinExistence type="predicted"/>
<dbReference type="Pfam" id="PF02518">
    <property type="entry name" value="HATPase_c"/>
    <property type="match status" value="1"/>
</dbReference>
<dbReference type="Pfam" id="PF01590">
    <property type="entry name" value="GAF"/>
    <property type="match status" value="1"/>
</dbReference>
<dbReference type="SUPFAM" id="SSF55874">
    <property type="entry name" value="ATPase domain of HSP90 chaperone/DNA topoisomerase II/histidine kinase"/>
    <property type="match status" value="1"/>
</dbReference>
<dbReference type="PRINTS" id="PR00344">
    <property type="entry name" value="BCTRLSENSOR"/>
</dbReference>
<dbReference type="Gene3D" id="3.30.565.10">
    <property type="entry name" value="Histidine kinase-like ATPase, C-terminal domain"/>
    <property type="match status" value="1"/>
</dbReference>
<dbReference type="PROSITE" id="PS50109">
    <property type="entry name" value="HIS_KIN"/>
    <property type="match status" value="1"/>
</dbReference>
<dbReference type="InterPro" id="IPR053159">
    <property type="entry name" value="Hybrid_Histidine_Kinase"/>
</dbReference>
<evidence type="ECO:0000256" key="4">
    <source>
        <dbReference type="SAM" id="Coils"/>
    </source>
</evidence>
<keyword evidence="3" id="KW-0597">Phosphoprotein</keyword>
<feature type="region of interest" description="Disordered" evidence="5">
    <location>
        <begin position="1784"/>
        <end position="1817"/>
    </location>
</feature>
<dbReference type="InterPro" id="IPR005467">
    <property type="entry name" value="His_kinase_dom"/>
</dbReference>
<dbReference type="SUPFAM" id="SSF55781">
    <property type="entry name" value="GAF domain-like"/>
    <property type="match status" value="1"/>
</dbReference>
<evidence type="ECO:0000256" key="1">
    <source>
        <dbReference type="ARBA" id="ARBA00000085"/>
    </source>
</evidence>
<dbReference type="SUPFAM" id="SSF52540">
    <property type="entry name" value="P-loop containing nucleoside triphosphate hydrolases"/>
    <property type="match status" value="1"/>
</dbReference>
<dbReference type="CDD" id="cd00082">
    <property type="entry name" value="HisKA"/>
    <property type="match status" value="1"/>
</dbReference>
<dbReference type="RefSeq" id="WP_237384197.1">
    <property type="nucleotide sequence ID" value="NZ_CP071793.1"/>
</dbReference>
<dbReference type="EMBL" id="CP071793">
    <property type="protein sequence ID" value="QTD54098.1"/>
    <property type="molecule type" value="Genomic_DNA"/>
</dbReference>
<dbReference type="SUPFAM" id="SSF56112">
    <property type="entry name" value="Protein kinase-like (PK-like)"/>
    <property type="match status" value="1"/>
</dbReference>
<dbReference type="InterPro" id="IPR004358">
    <property type="entry name" value="Sig_transdc_His_kin-like_C"/>
</dbReference>
<dbReference type="Pfam" id="PF13191">
    <property type="entry name" value="AAA_16"/>
    <property type="match status" value="1"/>
</dbReference>
<dbReference type="Gene3D" id="3.40.50.300">
    <property type="entry name" value="P-loop containing nucleotide triphosphate hydrolases"/>
    <property type="match status" value="1"/>
</dbReference>
<dbReference type="InterPro" id="IPR000719">
    <property type="entry name" value="Prot_kinase_dom"/>
</dbReference>
<dbReference type="GO" id="GO:0000155">
    <property type="term" value="F:phosphorelay sensor kinase activity"/>
    <property type="evidence" value="ECO:0007669"/>
    <property type="project" value="InterPro"/>
</dbReference>
<dbReference type="InterPro" id="IPR003661">
    <property type="entry name" value="HisK_dim/P_dom"/>
</dbReference>
<dbReference type="Gene3D" id="1.10.287.130">
    <property type="match status" value="1"/>
</dbReference>
<dbReference type="Proteomes" id="UP000663929">
    <property type="component" value="Chromosome"/>
</dbReference>
<dbReference type="SUPFAM" id="SSF47384">
    <property type="entry name" value="Homodimeric domain of signal transducing histidine kinase"/>
    <property type="match status" value="1"/>
</dbReference>
<dbReference type="EC" id="2.7.13.3" evidence="2"/>
<organism evidence="8 9">
    <name type="scientific">Sulfidibacter corallicola</name>
    <dbReference type="NCBI Taxonomy" id="2818388"/>
    <lineage>
        <taxon>Bacteria</taxon>
        <taxon>Pseudomonadati</taxon>
        <taxon>Acidobacteriota</taxon>
        <taxon>Holophagae</taxon>
        <taxon>Acanthopleuribacterales</taxon>
        <taxon>Acanthopleuribacteraceae</taxon>
        <taxon>Sulfidibacter</taxon>
    </lineage>
</organism>
<dbReference type="SMART" id="SM00388">
    <property type="entry name" value="HisKA"/>
    <property type="match status" value="1"/>
</dbReference>
<dbReference type="PANTHER" id="PTHR43642:SF1">
    <property type="entry name" value="HYBRID SIGNAL TRANSDUCTION HISTIDINE KINASE G"/>
    <property type="match status" value="1"/>
</dbReference>
<dbReference type="SMART" id="SM00387">
    <property type="entry name" value="HATPase_c"/>
    <property type="match status" value="1"/>
</dbReference>
<evidence type="ECO:0000259" key="7">
    <source>
        <dbReference type="PROSITE" id="PS50109"/>
    </source>
</evidence>
<dbReference type="SMART" id="SM00065">
    <property type="entry name" value="GAF"/>
    <property type="match status" value="1"/>
</dbReference>
<dbReference type="InterPro" id="IPR003018">
    <property type="entry name" value="GAF"/>
</dbReference>
<sequence>MFSIPGYRIFEPIHEGDKTIVYKAQRVSDEMPVMLKTLRVETPSVRDLGRLSREHDILANLDHPRIIESHELHHTPDGMTLVLEDFGGIALQHFLAGGKLDVAAFFPIAKAIVEGLDAIHKGGIVHKDINPTNLVYNPHNGVLKIIDFGISSQLAQEETELGGPTQLEGTLAYLSPEQTGRMNRAVDFRTDYYALGATFFELLTGRLVFETDDAIEMVHCHIARKPPSALQFSPCIPESLAAIIDKLLAKNPEDRYQSNHGLRLDLEMCARQLEDDRPGAQALAIGQFDFSDQLRIPAKLYGRESEIERLMAAFEAVSGGDSRLVLISGYAGIGKSTLVREIHKPVVHKRGYFISGKFDQFKRNVPYASLFSAFTQLVQQILSESEASIGRWRDRLQQNLGDQAQVIVDVIPDLELILGPPPAVSSLPARESQNRFNLVFQNFIKSFTAPSHPLVLFLDDLQWADMASLKLLEYTMIQAESRHLMVIGAYRDHETSPTDPLILTLNHIEESGVAVDHIMLRPLDPLHVNRLLADTLHCPVERCLPLTELCMKKTLGNPFFLNHFLNSLFKEGRIHFDRMAREWCWDVVSIAERDMTDNVIDLMISKIRKLSQQTQEVLKLAACIGSRFSLKLLSIVREETEIATSRLLWEGLRQELIVPVSSSYKFLVEEQPLAVNYRFQHDRVRHAAYAMIADREKPRLHRKIGRLLYDRLPIHEREDRFFDILNHLNAGIDTTNPPGEALELAKFNLHAGSKAKRSAAYEPAYNYLMTGISLIGEEAWSHHYELMLKLHEEAVEAAFQATRFEDMDQLAAEVIDRAKTLLDKAVVISVQIDAMVVRNKMLEAIDTARPVLRELGVELPERSGRRHLLAGLLGIRMTLLGKNIEDLADLPRMTDPHKVAAMRIMNSLFSATYRAAPQLFPLLVFKVVALSIRYGNNAISPFGFACYGLVLCGVVGDVDTGYRFGNLGLHLLERLDAKSAKSRTYFVTFGFIRHWKEHVREMLEPLREAFTAVMESGDLEYASHAIYLRSAYGFFTGAHLPSLDLELARYGEGIAKLKQETTLGYNRVFHQTVVNLMQKREEPWLLKGDRYAEDAEVPIHTAADDKHALFCYHLCKLVLCYLFRRYEDAETHAEAARDFSDGVIGFYHHPLFDFYDMLTSLAVYPSRPQSQQRKLIKHVDERLRVMRKWKAHAPMNYRHKVILVEAERSRVLGNEYQAMELYDRAITLAAAAEYHQEEALAQELAARLYMEKGREKLGRGYVRDALFAYEHWGALAKVKHLETLYPGTIAKSYDVVRNTLTGAVTASVTATVEEDVEMLDLASVIKASQTISGEIELGSLLEKLLVIAIENAGAEKGVLLMERDGFWRIEAEGHVDRDQVDVLHSVPLDQSKNLCRAMVGFVSRTRRSLVLHDASCEGSFTKDPYVLNGSIKSVLCAPLLHQGKITGILYLENNLATGAFTAARLEVLQLLSAQIAVSIENARRYATLQHDRQALEATVAERTRELQDKNRELVQTQKKMLVQEKMASLGTLTAGIAHEIKNPLNFVNNFAEVNLELMEELAEALAGVRDQLTDAQREDYQELMTDLKRNTSIIHDHGTRANKIVQSMMMLSKGGKATSQLSDINKLVEESTNLAYHGMRATGKRIPVQIVHDFDANLPQVDVVPQDIGRVFLNLANNAMDAMAEKMMDDHGYKPVLKVTTRDEEGWVKIVVRDNGKGIPPEVREKIFTPFFTTKPTGEGNSGLGLSISYDVVTQEHQGEIEVVSEPGSFTEFHISLPKSPKGAFLARGEKLPKAEAEEDRQHVPAGEEQGRATSKQ</sequence>
<keyword evidence="9" id="KW-1185">Reference proteome</keyword>
<evidence type="ECO:0000313" key="8">
    <source>
        <dbReference type="EMBL" id="QTD54098.1"/>
    </source>
</evidence>
<dbReference type="InterPro" id="IPR029016">
    <property type="entry name" value="GAF-like_dom_sf"/>
</dbReference>
<dbReference type="Gene3D" id="3.30.450.40">
    <property type="match status" value="1"/>
</dbReference>
<evidence type="ECO:0000256" key="5">
    <source>
        <dbReference type="SAM" id="MobiDB-lite"/>
    </source>
</evidence>
<evidence type="ECO:0000259" key="6">
    <source>
        <dbReference type="PROSITE" id="PS50011"/>
    </source>
</evidence>
<evidence type="ECO:0000313" key="9">
    <source>
        <dbReference type="Proteomes" id="UP000663929"/>
    </source>
</evidence>
<protein>
    <recommendedName>
        <fullName evidence="2">histidine kinase</fullName>
        <ecNumber evidence="2">2.7.13.3</ecNumber>
    </recommendedName>
</protein>
<feature type="coiled-coil region" evidence="4">
    <location>
        <begin position="1492"/>
        <end position="1519"/>
    </location>
</feature>
<dbReference type="InterPro" id="IPR041664">
    <property type="entry name" value="AAA_16"/>
</dbReference>
<dbReference type="Gene3D" id="3.30.200.20">
    <property type="entry name" value="Phosphorylase Kinase, domain 1"/>
    <property type="match status" value="1"/>
</dbReference>
<dbReference type="KEGG" id="scor:J3U87_16755"/>
<reference evidence="8" key="1">
    <citation type="submission" date="2021-03" db="EMBL/GenBank/DDBJ databases">
        <title>Acanthopleuribacteraceae sp. M133.</title>
        <authorList>
            <person name="Wang G."/>
        </authorList>
    </citation>
    <scope>NUCLEOTIDE SEQUENCE</scope>
    <source>
        <strain evidence="8">M133</strain>
    </source>
</reference>
<gene>
    <name evidence="8" type="ORF">J3U87_16755</name>
</gene>
<dbReference type="InterPro" id="IPR003594">
    <property type="entry name" value="HATPase_dom"/>
</dbReference>